<protein>
    <submittedName>
        <fullName evidence="3">S24 family peptidase</fullName>
    </submittedName>
</protein>
<evidence type="ECO:0000256" key="1">
    <source>
        <dbReference type="SAM" id="MobiDB-lite"/>
    </source>
</evidence>
<reference evidence="3 4" key="1">
    <citation type="submission" date="2020-04" db="EMBL/GenBank/DDBJ databases">
        <title>Description of novel Gluconacetobacter.</title>
        <authorList>
            <person name="Sombolestani A."/>
        </authorList>
    </citation>
    <scope>NUCLEOTIDE SEQUENCE [LARGE SCALE GENOMIC DNA]</scope>
    <source>
        <strain evidence="3 4">LMG 7603</strain>
    </source>
</reference>
<dbReference type="Proteomes" id="UP000550787">
    <property type="component" value="Unassembled WGS sequence"/>
</dbReference>
<dbReference type="InterPro" id="IPR039418">
    <property type="entry name" value="LexA-like"/>
</dbReference>
<dbReference type="InterPro" id="IPR015927">
    <property type="entry name" value="Peptidase_S24_S26A/B/C"/>
</dbReference>
<comment type="caution">
    <text evidence="3">The sequence shown here is derived from an EMBL/GenBank/DDBJ whole genome shotgun (WGS) entry which is preliminary data.</text>
</comment>
<dbReference type="Pfam" id="PF00717">
    <property type="entry name" value="Peptidase_S24"/>
    <property type="match status" value="1"/>
</dbReference>
<evidence type="ECO:0000259" key="2">
    <source>
        <dbReference type="Pfam" id="PF00717"/>
    </source>
</evidence>
<dbReference type="AlphaFoldDB" id="A0A7W4NM70"/>
<dbReference type="InterPro" id="IPR036286">
    <property type="entry name" value="LexA/Signal_pep-like_sf"/>
</dbReference>
<evidence type="ECO:0000313" key="3">
    <source>
        <dbReference type="EMBL" id="MBB2156840.1"/>
    </source>
</evidence>
<gene>
    <name evidence="3" type="ORF">HLH33_11040</name>
</gene>
<dbReference type="Gene3D" id="2.10.109.10">
    <property type="entry name" value="Umud Fragment, subunit A"/>
    <property type="match status" value="1"/>
</dbReference>
<feature type="compositionally biased region" description="Pro residues" evidence="1">
    <location>
        <begin position="117"/>
        <end position="131"/>
    </location>
</feature>
<sequence>MGIPYSARHNRVMSILTPSRYALLRLIAGAQSNLKAESLALGRNHAYLQQYIHKGTPQKLPEDVRDALARRFAVSPNVFRDDMDPNWEPLDPATLPPAPEDAAEAPPRPRFAAPRAPLGPAPQVPPLGAGRPPPLTARRDGPMMEGQFRIPEYNVAPQAGPGALPSNMAVEDGPQPVDHWFLPRRFLGAFTDSPEALVVLRVAGDSMEPDYQAGERVLVDTAHRTPSPPGVYVLWDGFGLVLKRLEIVYGSEDPVSVQIMSINPGYPTYTRALDEVHINGRVVGKWVWK</sequence>
<accession>A0A7W4NM70</accession>
<name>A0A7W4NM70_GLUDI</name>
<feature type="region of interest" description="Disordered" evidence="1">
    <location>
        <begin position="82"/>
        <end position="131"/>
    </location>
</feature>
<organism evidence="3 4">
    <name type="scientific">Gluconacetobacter diazotrophicus</name>
    <name type="common">Acetobacter diazotrophicus</name>
    <dbReference type="NCBI Taxonomy" id="33996"/>
    <lineage>
        <taxon>Bacteria</taxon>
        <taxon>Pseudomonadati</taxon>
        <taxon>Pseudomonadota</taxon>
        <taxon>Alphaproteobacteria</taxon>
        <taxon>Acetobacterales</taxon>
        <taxon>Acetobacteraceae</taxon>
        <taxon>Gluconacetobacter</taxon>
    </lineage>
</organism>
<feature type="domain" description="Peptidase S24/S26A/S26B/S26C" evidence="2">
    <location>
        <begin position="187"/>
        <end position="283"/>
    </location>
</feature>
<dbReference type="CDD" id="cd06529">
    <property type="entry name" value="S24_LexA-like"/>
    <property type="match status" value="1"/>
</dbReference>
<dbReference type="SUPFAM" id="SSF51306">
    <property type="entry name" value="LexA/Signal peptidase"/>
    <property type="match status" value="1"/>
</dbReference>
<proteinExistence type="predicted"/>
<evidence type="ECO:0000313" key="4">
    <source>
        <dbReference type="Proteomes" id="UP000550787"/>
    </source>
</evidence>
<dbReference type="EMBL" id="JABEQG010000019">
    <property type="protein sequence ID" value="MBB2156840.1"/>
    <property type="molecule type" value="Genomic_DNA"/>
</dbReference>